<feature type="region of interest" description="Disordered" evidence="2">
    <location>
        <begin position="88"/>
        <end position="114"/>
    </location>
</feature>
<dbReference type="Gene3D" id="1.10.10.630">
    <property type="entry name" value="DnaD domain-like"/>
    <property type="match status" value="1"/>
</dbReference>
<dbReference type="EMBL" id="AWXA01000015">
    <property type="protein sequence ID" value="ERT60787.1"/>
    <property type="molecule type" value="Genomic_DNA"/>
</dbReference>
<keyword evidence="5" id="KW-1185">Reference proteome</keyword>
<dbReference type="PANTHER" id="PTHR39196:SF1">
    <property type="entry name" value="PRIMOSOME, DNAD SUBUNIT"/>
    <property type="match status" value="1"/>
</dbReference>
<accession>U7UMW6</accession>
<dbReference type="Proteomes" id="UP000017090">
    <property type="component" value="Unassembled WGS sequence"/>
</dbReference>
<protein>
    <submittedName>
        <fullName evidence="4">Replication initiation and membrane attachment protein, DnaB/DnaD family</fullName>
    </submittedName>
</protein>
<dbReference type="PANTHER" id="PTHR39196">
    <property type="entry name" value="PRIMOSOME, DNAD SUBUNIT"/>
    <property type="match status" value="1"/>
</dbReference>
<comment type="caution">
    <text evidence="4">The sequence shown here is derived from an EMBL/GenBank/DDBJ whole genome shotgun (WGS) entry which is preliminary data.</text>
</comment>
<dbReference type="AlphaFoldDB" id="U7UMW6"/>
<evidence type="ECO:0000256" key="2">
    <source>
        <dbReference type="SAM" id="MobiDB-lite"/>
    </source>
</evidence>
<dbReference type="PATRIC" id="fig|1111454.3.peg.761"/>
<dbReference type="Pfam" id="PF07261">
    <property type="entry name" value="DnaB_2"/>
    <property type="match status" value="1"/>
</dbReference>
<reference evidence="4 5" key="1">
    <citation type="submission" date="2013-09" db="EMBL/GenBank/DDBJ databases">
        <authorList>
            <person name="Durkin A.S."/>
            <person name="Haft D.R."/>
            <person name="McCorrison J."/>
            <person name="Torralba M."/>
            <person name="Gillis M."/>
            <person name="Haft D.H."/>
            <person name="Methe B."/>
            <person name="Sutton G."/>
            <person name="Nelson K.E."/>
        </authorList>
    </citation>
    <scope>NUCLEOTIDE SEQUENCE [LARGE SCALE GENOMIC DNA]</scope>
    <source>
        <strain evidence="4 5">BV3C16-1</strain>
    </source>
</reference>
<gene>
    <name evidence="4" type="ORF">HMPREF1250_0280</name>
</gene>
<dbReference type="eggNOG" id="COG3935">
    <property type="taxonomic scope" value="Bacteria"/>
</dbReference>
<evidence type="ECO:0000313" key="4">
    <source>
        <dbReference type="EMBL" id="ERT60787.1"/>
    </source>
</evidence>
<dbReference type="InterPro" id="IPR006343">
    <property type="entry name" value="DnaB/C_C"/>
</dbReference>
<proteinExistence type="inferred from homology"/>
<organism evidence="4 5">
    <name type="scientific">Megasphaera vaginalis</name>
    <name type="common">ex Srinivasan et al. 2021</name>
    <dbReference type="NCBI Taxonomy" id="1111454"/>
    <lineage>
        <taxon>Bacteria</taxon>
        <taxon>Bacillati</taxon>
        <taxon>Bacillota</taxon>
        <taxon>Negativicutes</taxon>
        <taxon>Veillonellales</taxon>
        <taxon>Veillonellaceae</taxon>
        <taxon>Megasphaera</taxon>
    </lineage>
</organism>
<evidence type="ECO:0000259" key="3">
    <source>
        <dbReference type="Pfam" id="PF07261"/>
    </source>
</evidence>
<dbReference type="NCBIfam" id="TIGR01446">
    <property type="entry name" value="DnaD_dom"/>
    <property type="match status" value="1"/>
</dbReference>
<dbReference type="InterPro" id="IPR034829">
    <property type="entry name" value="DnaD-like_sf"/>
</dbReference>
<evidence type="ECO:0000256" key="1">
    <source>
        <dbReference type="ARBA" id="ARBA00093462"/>
    </source>
</evidence>
<comment type="similarity">
    <text evidence="1">Belongs to the DnaB/DnaD family.</text>
</comment>
<dbReference type="SUPFAM" id="SSF158499">
    <property type="entry name" value="DnaD domain-like"/>
    <property type="match status" value="1"/>
</dbReference>
<evidence type="ECO:0000313" key="5">
    <source>
        <dbReference type="Proteomes" id="UP000017090"/>
    </source>
</evidence>
<feature type="domain" description="DnaB/C C-terminal" evidence="3">
    <location>
        <begin position="132"/>
        <end position="191"/>
    </location>
</feature>
<feature type="compositionally biased region" description="Basic and acidic residues" evidence="2">
    <location>
        <begin position="100"/>
        <end position="114"/>
    </location>
</feature>
<name>U7UMW6_9FIRM</name>
<dbReference type="STRING" id="1111454.HMPREF1250_0280"/>
<sequence>MPFLISDEVGVTEGAVLETINKAVKVGFFDTRLYEEKQVLTSAGIQRRFFEATARRKCVYYEESLLLVEVNAYINLVNVNNNEVNVCNNSKNVDNNQQRKVKESKGKESKEEKRKKFAGARLQNSLIPVIQHYQTNIRPIANQVEKDKLSAMVDDFGSEAVIKAIDRAVLRNKRSLAYIQGILQRWEADGYDAPGQQYKVNTPDPERMKDIENIPF</sequence>